<dbReference type="EMBL" id="JACHMY010000001">
    <property type="protein sequence ID" value="MBB5839304.1"/>
    <property type="molecule type" value="Genomic_DNA"/>
</dbReference>
<name>A0A7W9JC87_9ACTN</name>
<keyword evidence="3 5" id="KW-1133">Transmembrane helix</keyword>
<evidence type="ECO:0000256" key="3">
    <source>
        <dbReference type="ARBA" id="ARBA00022989"/>
    </source>
</evidence>
<dbReference type="InterPro" id="IPR007318">
    <property type="entry name" value="Phopholipid_MeTrfase"/>
</dbReference>
<dbReference type="AlphaFoldDB" id="A0A7W9JC87"/>
<proteinExistence type="predicted"/>
<comment type="subcellular location">
    <subcellularLocation>
        <location evidence="1">Endomembrane system</location>
        <topology evidence="1">Multi-pass membrane protein</topology>
    </subcellularLocation>
</comment>
<keyword evidence="4 5" id="KW-0472">Membrane</keyword>
<keyword evidence="6" id="KW-0489">Methyltransferase</keyword>
<accession>A0A7W9JC87</accession>
<keyword evidence="2 5" id="KW-0812">Transmembrane</keyword>
<dbReference type="Gene3D" id="1.20.120.1630">
    <property type="match status" value="1"/>
</dbReference>
<protein>
    <submittedName>
        <fullName evidence="6">Protein-S-isoprenylcysteine O-methyltransferase Ste14</fullName>
    </submittedName>
</protein>
<sequence length="425" mass="46682">MTELVLVRWLCLIVPVVLTWVFWRRPSRQRAGAALLGFLFAFVALGATNRLVVWLGWWAFEEVPGSFLGMPFDLWIGWALCWGALPPLVGGRDHQIGLPRDLVIWVLTCGWVDLLLMPRLDGLVQLGPHWLVGEAVLLGVVLVPAVLLARWTVTRKQLTGRLVVQLITFTGLVLWLLPSAVMSEGDGSWGHLLDGPVWRTSLILQLMALAAVPALAAVAEFARAGGTPYPWDPPQRLVTTGPYAYLANPMQASIVVMLALLAIGTQSWSLALATVGTVSFAHFVADPHEREQLAAREPAWRAYDREVRPWIPRRRPYQPQAELYLAETCTICAQTRTLIESTKPDGLTITAAETYTVAGLRRALYVGPDGQRASGLGAIAQAFQHSGLGWAYVGWLIGLPVVRPLLQLLLDGMGGGERELPARRP</sequence>
<keyword evidence="6" id="KW-0808">Transferase</keyword>
<dbReference type="Proteomes" id="UP000549971">
    <property type="component" value="Unassembled WGS sequence"/>
</dbReference>
<feature type="transmembrane region" description="Helical" evidence="5">
    <location>
        <begin position="35"/>
        <end position="60"/>
    </location>
</feature>
<dbReference type="GO" id="GO:0032259">
    <property type="term" value="P:methylation"/>
    <property type="evidence" value="ECO:0007669"/>
    <property type="project" value="UniProtKB-KW"/>
</dbReference>
<feature type="transmembrane region" description="Helical" evidence="5">
    <location>
        <begin position="130"/>
        <end position="150"/>
    </location>
</feature>
<feature type="transmembrane region" description="Helical" evidence="5">
    <location>
        <begin position="6"/>
        <end position="23"/>
    </location>
</feature>
<gene>
    <name evidence="6" type="ORF">HDA39_006038</name>
</gene>
<dbReference type="RefSeq" id="WP_184800866.1">
    <property type="nucleotide sequence ID" value="NZ_JACHMY010000001.1"/>
</dbReference>
<comment type="caution">
    <text evidence="6">The sequence shown here is derived from an EMBL/GenBank/DDBJ whole genome shotgun (WGS) entry which is preliminary data.</text>
</comment>
<dbReference type="Pfam" id="PF04191">
    <property type="entry name" value="PEMT"/>
    <property type="match status" value="1"/>
</dbReference>
<reference evidence="6 7" key="1">
    <citation type="submission" date="2020-08" db="EMBL/GenBank/DDBJ databases">
        <title>Sequencing the genomes of 1000 actinobacteria strains.</title>
        <authorList>
            <person name="Klenk H.-P."/>
        </authorList>
    </citation>
    <scope>NUCLEOTIDE SEQUENCE [LARGE SCALE GENOMIC DNA]</scope>
    <source>
        <strain evidence="6 7">DSM 28967</strain>
    </source>
</reference>
<dbReference type="GO" id="GO:0012505">
    <property type="term" value="C:endomembrane system"/>
    <property type="evidence" value="ECO:0007669"/>
    <property type="project" value="UniProtKB-SubCell"/>
</dbReference>
<organism evidence="6 7">
    <name type="scientific">Kribbella italica</name>
    <dbReference type="NCBI Taxonomy" id="1540520"/>
    <lineage>
        <taxon>Bacteria</taxon>
        <taxon>Bacillati</taxon>
        <taxon>Actinomycetota</taxon>
        <taxon>Actinomycetes</taxon>
        <taxon>Propionibacteriales</taxon>
        <taxon>Kribbellaceae</taxon>
        <taxon>Kribbella</taxon>
    </lineage>
</organism>
<feature type="transmembrane region" description="Helical" evidence="5">
    <location>
        <begin position="162"/>
        <end position="182"/>
    </location>
</feature>
<feature type="transmembrane region" description="Helical" evidence="5">
    <location>
        <begin position="102"/>
        <end position="118"/>
    </location>
</feature>
<keyword evidence="7" id="KW-1185">Reference proteome</keyword>
<evidence type="ECO:0000256" key="4">
    <source>
        <dbReference type="ARBA" id="ARBA00023136"/>
    </source>
</evidence>
<feature type="transmembrane region" description="Helical" evidence="5">
    <location>
        <begin position="202"/>
        <end position="222"/>
    </location>
</feature>
<evidence type="ECO:0000256" key="1">
    <source>
        <dbReference type="ARBA" id="ARBA00004127"/>
    </source>
</evidence>
<evidence type="ECO:0000256" key="5">
    <source>
        <dbReference type="SAM" id="Phobius"/>
    </source>
</evidence>
<feature type="transmembrane region" description="Helical" evidence="5">
    <location>
        <begin position="72"/>
        <end position="90"/>
    </location>
</feature>
<evidence type="ECO:0000313" key="7">
    <source>
        <dbReference type="Proteomes" id="UP000549971"/>
    </source>
</evidence>
<evidence type="ECO:0000313" key="6">
    <source>
        <dbReference type="EMBL" id="MBB5839304.1"/>
    </source>
</evidence>
<dbReference type="GO" id="GO:0008168">
    <property type="term" value="F:methyltransferase activity"/>
    <property type="evidence" value="ECO:0007669"/>
    <property type="project" value="UniProtKB-KW"/>
</dbReference>
<evidence type="ECO:0000256" key="2">
    <source>
        <dbReference type="ARBA" id="ARBA00022692"/>
    </source>
</evidence>